<evidence type="ECO:0000313" key="1">
    <source>
        <dbReference type="EMBL" id="KAF4046869.1"/>
    </source>
</evidence>
<name>A0A833TGD2_PHYIN</name>
<dbReference type="EMBL" id="WSZM01000011">
    <property type="protein sequence ID" value="KAF4046869.1"/>
    <property type="molecule type" value="Genomic_DNA"/>
</dbReference>
<evidence type="ECO:0000313" key="2">
    <source>
        <dbReference type="Proteomes" id="UP000602510"/>
    </source>
</evidence>
<gene>
    <name evidence="1" type="ORF">GN244_ATG00697</name>
</gene>
<reference evidence="1" key="1">
    <citation type="submission" date="2020-04" db="EMBL/GenBank/DDBJ databases">
        <title>Hybrid Assembly of Korean Phytophthora infestans isolates.</title>
        <authorList>
            <person name="Prokchorchik M."/>
            <person name="Lee Y."/>
            <person name="Seo J."/>
            <person name="Cho J.-H."/>
            <person name="Park Y.-E."/>
            <person name="Jang D.-C."/>
            <person name="Im J.-S."/>
            <person name="Choi J.-G."/>
            <person name="Park H.-J."/>
            <person name="Lee G.-B."/>
            <person name="Lee Y.-G."/>
            <person name="Hong S.-Y."/>
            <person name="Cho K."/>
            <person name="Sohn K.H."/>
        </authorList>
    </citation>
    <scope>NUCLEOTIDE SEQUENCE</scope>
    <source>
        <strain evidence="1">KR_1_A1</strain>
    </source>
</reference>
<dbReference type="Proteomes" id="UP000602510">
    <property type="component" value="Unassembled WGS sequence"/>
</dbReference>
<dbReference type="AlphaFoldDB" id="A0A833TGD2"/>
<proteinExistence type="predicted"/>
<sequence length="308" mass="35200">MKLVPSLDGNLLATPKFKDWLTYVNDFNRKYPRAAKSAASAFTSHYGDDLSGNRRFSLMLNAAVGNENTNALALQLQTERWRDWTHKNISPPKVFDFLLLNSDDALKNPLFTFWLKYLDEINARNPNYKMTLTGALSIGLGSNEKLAEVLETGLSAHGTKAISTTLKNRVFAEWEAKEFTPDFVFENVLRLKKGYWDPNVPGLSDPILKFWLRYTHEFNHRHPRDSTTLLDTLRNNFADASIVTMLVDSKTNPATEASAQGLESLLFTKWLDENLSPRDITRLVYADKSDEMLNKYTRLFQMKKPNVP</sequence>
<organism evidence="1 2">
    <name type="scientific">Phytophthora infestans</name>
    <name type="common">Potato late blight agent</name>
    <name type="synonym">Botrytis infestans</name>
    <dbReference type="NCBI Taxonomy" id="4787"/>
    <lineage>
        <taxon>Eukaryota</taxon>
        <taxon>Sar</taxon>
        <taxon>Stramenopiles</taxon>
        <taxon>Oomycota</taxon>
        <taxon>Peronosporomycetes</taxon>
        <taxon>Peronosporales</taxon>
        <taxon>Peronosporaceae</taxon>
        <taxon>Phytophthora</taxon>
    </lineage>
</organism>
<protein>
    <submittedName>
        <fullName evidence="1">Uncharacterized protein</fullName>
    </submittedName>
</protein>
<keyword evidence="2" id="KW-1185">Reference proteome</keyword>
<comment type="caution">
    <text evidence="1">The sequence shown here is derived from an EMBL/GenBank/DDBJ whole genome shotgun (WGS) entry which is preliminary data.</text>
</comment>
<accession>A0A833TGD2</accession>